<comment type="caution">
    <text evidence="2">The sequence shown here is derived from an EMBL/GenBank/DDBJ whole genome shotgun (WGS) entry which is preliminary data.</text>
</comment>
<protein>
    <recommendedName>
        <fullName evidence="1">KIB1-4 beta-propeller domain-containing protein</fullName>
    </recommendedName>
</protein>
<name>A0ABC8M075_ERUVS</name>
<evidence type="ECO:0000259" key="1">
    <source>
        <dbReference type="Pfam" id="PF03478"/>
    </source>
</evidence>
<dbReference type="Proteomes" id="UP001642260">
    <property type="component" value="Unassembled WGS sequence"/>
</dbReference>
<dbReference type="PANTHER" id="PTHR33127:SF28">
    <property type="entry name" value="CDC68-LIKE PROTEIN-RELATED"/>
    <property type="match status" value="1"/>
</dbReference>
<feature type="domain" description="KIB1-4 beta-propeller" evidence="1">
    <location>
        <begin position="49"/>
        <end position="137"/>
    </location>
</feature>
<evidence type="ECO:0000313" key="2">
    <source>
        <dbReference type="EMBL" id="CAH8389586.1"/>
    </source>
</evidence>
<evidence type="ECO:0000313" key="3">
    <source>
        <dbReference type="Proteomes" id="UP001642260"/>
    </source>
</evidence>
<dbReference type="Pfam" id="PF03478">
    <property type="entry name" value="Beta-prop_KIB1-4"/>
    <property type="match status" value="1"/>
</dbReference>
<dbReference type="SUPFAM" id="SSF81383">
    <property type="entry name" value="F-box domain"/>
    <property type="match status" value="1"/>
</dbReference>
<accession>A0ABC8M075</accession>
<gene>
    <name evidence="2" type="ORF">ERUC_LOCUS42069</name>
</gene>
<dbReference type="InterPro" id="IPR036047">
    <property type="entry name" value="F-box-like_dom_sf"/>
</dbReference>
<dbReference type="EMBL" id="CAKOAT010844043">
    <property type="protein sequence ID" value="CAH8389586.1"/>
    <property type="molecule type" value="Genomic_DNA"/>
</dbReference>
<dbReference type="PANTHER" id="PTHR33127">
    <property type="entry name" value="TRANSMEMBRANE PROTEIN"/>
    <property type="match status" value="1"/>
</dbReference>
<reference evidence="2 3" key="1">
    <citation type="submission" date="2022-03" db="EMBL/GenBank/DDBJ databases">
        <authorList>
            <person name="Macdonald S."/>
            <person name="Ahmed S."/>
            <person name="Newling K."/>
        </authorList>
    </citation>
    <scope>NUCLEOTIDE SEQUENCE [LARGE SCALE GENOMIC DNA]</scope>
</reference>
<dbReference type="AlphaFoldDB" id="A0ABC8M075"/>
<organism evidence="2 3">
    <name type="scientific">Eruca vesicaria subsp. sativa</name>
    <name type="common">Garden rocket</name>
    <name type="synonym">Eruca sativa</name>
    <dbReference type="NCBI Taxonomy" id="29727"/>
    <lineage>
        <taxon>Eukaryota</taxon>
        <taxon>Viridiplantae</taxon>
        <taxon>Streptophyta</taxon>
        <taxon>Embryophyta</taxon>
        <taxon>Tracheophyta</taxon>
        <taxon>Spermatophyta</taxon>
        <taxon>Magnoliopsida</taxon>
        <taxon>eudicotyledons</taxon>
        <taxon>Gunneridae</taxon>
        <taxon>Pentapetalae</taxon>
        <taxon>rosids</taxon>
        <taxon>malvids</taxon>
        <taxon>Brassicales</taxon>
        <taxon>Brassicaceae</taxon>
        <taxon>Brassiceae</taxon>
        <taxon>Eruca</taxon>
    </lineage>
</organism>
<dbReference type="InterPro" id="IPR005174">
    <property type="entry name" value="KIB1-4_b-propeller"/>
</dbReference>
<sequence length="233" mass="27236">MSYLLFKDNIRASAVCKAWRKAAEYVRVVEKHPWVISISYCGNLIDFFDPLQWKKYTLNLPEIAESFVSYSKNGWLLMRRKSFVDLFFFNPYTREIIKLPKYNLLLQKIAFSSARTSDTCVSVTNIVYANGHFFYFAEGILFDFDPASRTLNHQAWDEYRRPHKDNDESSRKEEISNDILDGLTIFVSRYSSETRMDVLGMRNSVYLAKYIVHPACSVNFTRFVKAGSIRVSF</sequence>
<proteinExistence type="predicted"/>
<keyword evidence="3" id="KW-1185">Reference proteome</keyword>